<sequence>MDNLIDQLSVTVTSARTLEELTRPMLEMLESVTGMESTYLTTVDLQNSVQQILYARNAGTMQLPEGLSVPWGDTLCKRALDAKLPFANDVDQRWGDSAAARALGIQTYLSTPVRKTDGALYGTLCAASAARHELPAKAQRMLALFSTLIAQQVEREELLQKLLHANARLTALATTDPLTQLANRRALKQELQRLLALGVRQGTPVLVAFIDLDGFKAINDTHGHDAGDQFLVALADRLRAVQRKEDLVARWGGDEFVLVGLGPERPEELPAAREALQQRVLQATAGEYRLDKIRLHYPGASVGVLGVLPGTQDVDAALQAADALMYGVKQARRGAAHRRSG</sequence>
<dbReference type="InterPro" id="IPR050469">
    <property type="entry name" value="Diguanylate_Cyclase"/>
</dbReference>
<dbReference type="InterPro" id="IPR029787">
    <property type="entry name" value="Nucleotide_cyclase"/>
</dbReference>
<evidence type="ECO:0000313" key="5">
    <source>
        <dbReference type="Proteomes" id="UP000626210"/>
    </source>
</evidence>
<accession>A0ABQ3G7J8</accession>
<dbReference type="Proteomes" id="UP000626210">
    <property type="component" value="Unassembled WGS sequence"/>
</dbReference>
<dbReference type="Pfam" id="PF00990">
    <property type="entry name" value="GGDEF"/>
    <property type="match status" value="1"/>
</dbReference>
<feature type="domain" description="GGDEF" evidence="3">
    <location>
        <begin position="203"/>
        <end position="341"/>
    </location>
</feature>
<dbReference type="PANTHER" id="PTHR45138:SF9">
    <property type="entry name" value="DIGUANYLATE CYCLASE DGCM-RELATED"/>
    <property type="match status" value="1"/>
</dbReference>
<dbReference type="PROSITE" id="PS50887">
    <property type="entry name" value="GGDEF"/>
    <property type="match status" value="1"/>
</dbReference>
<dbReference type="InterPro" id="IPR043128">
    <property type="entry name" value="Rev_trsase/Diguanyl_cyclase"/>
</dbReference>
<dbReference type="EMBL" id="BMYK01000017">
    <property type="protein sequence ID" value="GHC93642.1"/>
    <property type="molecule type" value="Genomic_DNA"/>
</dbReference>
<keyword evidence="5" id="KW-1185">Reference proteome</keyword>
<dbReference type="InterPro" id="IPR000160">
    <property type="entry name" value="GGDEF_dom"/>
</dbReference>
<dbReference type="NCBIfam" id="TIGR00254">
    <property type="entry name" value="GGDEF"/>
    <property type="match status" value="1"/>
</dbReference>
<dbReference type="RefSeq" id="WP_189689117.1">
    <property type="nucleotide sequence ID" value="NZ_BMYK01000017.1"/>
</dbReference>
<evidence type="ECO:0000313" key="4">
    <source>
        <dbReference type="EMBL" id="GHC93642.1"/>
    </source>
</evidence>
<dbReference type="InterPro" id="IPR003018">
    <property type="entry name" value="GAF"/>
</dbReference>
<evidence type="ECO:0000259" key="3">
    <source>
        <dbReference type="PROSITE" id="PS50887"/>
    </source>
</evidence>
<dbReference type="SMART" id="SM00065">
    <property type="entry name" value="GAF"/>
    <property type="match status" value="1"/>
</dbReference>
<reference evidence="5" key="1">
    <citation type="journal article" date="2019" name="Int. J. Syst. Evol. Microbiol.">
        <title>The Global Catalogue of Microorganisms (GCM) 10K type strain sequencing project: providing services to taxonomists for standard genome sequencing and annotation.</title>
        <authorList>
            <consortium name="The Broad Institute Genomics Platform"/>
            <consortium name="The Broad Institute Genome Sequencing Center for Infectious Disease"/>
            <person name="Wu L."/>
            <person name="Ma J."/>
        </authorList>
    </citation>
    <scope>NUCLEOTIDE SEQUENCE [LARGE SCALE GENOMIC DNA]</scope>
    <source>
        <strain evidence="5">KCTC 23314</strain>
    </source>
</reference>
<evidence type="ECO:0000256" key="1">
    <source>
        <dbReference type="ARBA" id="ARBA00012528"/>
    </source>
</evidence>
<comment type="catalytic activity">
    <reaction evidence="2">
        <text>2 GTP = 3',3'-c-di-GMP + 2 diphosphate</text>
        <dbReference type="Rhea" id="RHEA:24898"/>
        <dbReference type="ChEBI" id="CHEBI:33019"/>
        <dbReference type="ChEBI" id="CHEBI:37565"/>
        <dbReference type="ChEBI" id="CHEBI:58805"/>
        <dbReference type="EC" id="2.7.7.65"/>
    </reaction>
</comment>
<organism evidence="4 5">
    <name type="scientific">Pseudorhodoferax aquiterrae</name>
    <dbReference type="NCBI Taxonomy" id="747304"/>
    <lineage>
        <taxon>Bacteria</taxon>
        <taxon>Pseudomonadati</taxon>
        <taxon>Pseudomonadota</taxon>
        <taxon>Betaproteobacteria</taxon>
        <taxon>Burkholderiales</taxon>
        <taxon>Comamonadaceae</taxon>
    </lineage>
</organism>
<dbReference type="Gene3D" id="3.30.70.270">
    <property type="match status" value="1"/>
</dbReference>
<dbReference type="PANTHER" id="PTHR45138">
    <property type="entry name" value="REGULATORY COMPONENTS OF SENSORY TRANSDUCTION SYSTEM"/>
    <property type="match status" value="1"/>
</dbReference>
<evidence type="ECO:0000256" key="2">
    <source>
        <dbReference type="ARBA" id="ARBA00034247"/>
    </source>
</evidence>
<dbReference type="SMART" id="SM00267">
    <property type="entry name" value="GGDEF"/>
    <property type="match status" value="1"/>
</dbReference>
<dbReference type="SUPFAM" id="SSF55073">
    <property type="entry name" value="Nucleotide cyclase"/>
    <property type="match status" value="1"/>
</dbReference>
<dbReference type="Gene3D" id="3.30.450.40">
    <property type="match status" value="1"/>
</dbReference>
<name>A0ABQ3G7J8_9BURK</name>
<gene>
    <name evidence="4" type="ORF">GCM10007320_44810</name>
</gene>
<dbReference type="Pfam" id="PF13185">
    <property type="entry name" value="GAF_2"/>
    <property type="match status" value="1"/>
</dbReference>
<dbReference type="CDD" id="cd01949">
    <property type="entry name" value="GGDEF"/>
    <property type="match status" value="1"/>
</dbReference>
<comment type="caution">
    <text evidence="4">The sequence shown here is derived from an EMBL/GenBank/DDBJ whole genome shotgun (WGS) entry which is preliminary data.</text>
</comment>
<dbReference type="SUPFAM" id="SSF55781">
    <property type="entry name" value="GAF domain-like"/>
    <property type="match status" value="1"/>
</dbReference>
<dbReference type="EC" id="2.7.7.65" evidence="1"/>
<proteinExistence type="predicted"/>
<dbReference type="InterPro" id="IPR029016">
    <property type="entry name" value="GAF-like_dom_sf"/>
</dbReference>
<protein>
    <recommendedName>
        <fullName evidence="1">diguanylate cyclase</fullName>
        <ecNumber evidence="1">2.7.7.65</ecNumber>
    </recommendedName>
</protein>